<dbReference type="Gene3D" id="2.60.120.1140">
    <property type="entry name" value="Protein of unknown function DUF192"/>
    <property type="match status" value="1"/>
</dbReference>
<protein>
    <submittedName>
        <fullName evidence="1">Uncharacterized conserved membrane protein, UPF0127 family</fullName>
    </submittedName>
</protein>
<sequence>MTVTEERLVLQLPEERVVTEKAETFYEKLKGLRFRSSGKMFFDLGKVARTMVDTVFVYDDLYLYFLDEDMTVVERKCLPPNRFYTPETGYRFLLESFEDLNLEEGDEVNVELPGLSGFAVAQHG</sequence>
<evidence type="ECO:0000313" key="2">
    <source>
        <dbReference type="Proteomes" id="UP000182573"/>
    </source>
</evidence>
<proteinExistence type="predicted"/>
<dbReference type="InterPro" id="IPR038695">
    <property type="entry name" value="Saro_0823-like_sf"/>
</dbReference>
<accession>A0A1H3ACW1</accession>
<organism evidence="1 2">
    <name type="scientific">Haloarcula vallismortis</name>
    <name type="common">Halobacterium vallismortis</name>
    <dbReference type="NCBI Taxonomy" id="28442"/>
    <lineage>
        <taxon>Archaea</taxon>
        <taxon>Methanobacteriati</taxon>
        <taxon>Methanobacteriota</taxon>
        <taxon>Stenosarchaea group</taxon>
        <taxon>Halobacteria</taxon>
        <taxon>Halobacteriales</taxon>
        <taxon>Haloarculaceae</taxon>
        <taxon>Haloarcula</taxon>
    </lineage>
</organism>
<dbReference type="EMBL" id="FNOF01000024">
    <property type="protein sequence ID" value="SDX27552.1"/>
    <property type="molecule type" value="Genomic_DNA"/>
</dbReference>
<reference evidence="1 2" key="1">
    <citation type="submission" date="2016-10" db="EMBL/GenBank/DDBJ databases">
        <authorList>
            <person name="de Groot N.N."/>
        </authorList>
    </citation>
    <scope>NUCLEOTIDE SEQUENCE [LARGE SCALE GENOMIC DNA]</scope>
    <source>
        <strain evidence="1 2">DSM 3756</strain>
    </source>
</reference>
<gene>
    <name evidence="1" type="ORF">SAMN05443574_1242</name>
</gene>
<evidence type="ECO:0000313" key="1">
    <source>
        <dbReference type="EMBL" id="SDX27552.1"/>
    </source>
</evidence>
<dbReference type="Proteomes" id="UP000182573">
    <property type="component" value="Unassembled WGS sequence"/>
</dbReference>
<name>A0A1H3ACW1_HALVA</name>
<dbReference type="AlphaFoldDB" id="A0A1H3ACW1"/>